<feature type="domain" description="HipA-like kinase" evidence="1">
    <location>
        <begin position="4"/>
        <end position="241"/>
    </location>
</feature>
<dbReference type="OrthoDB" id="8440774at2"/>
<evidence type="ECO:0000313" key="3">
    <source>
        <dbReference type="Proteomes" id="UP000285123"/>
    </source>
</evidence>
<dbReference type="EMBL" id="AYKF01000035">
    <property type="protein sequence ID" value="ROO35214.1"/>
    <property type="molecule type" value="Genomic_DNA"/>
</dbReference>
<reference evidence="2 3" key="1">
    <citation type="submission" date="2013-10" db="EMBL/GenBank/DDBJ databases">
        <title>Salinisphaera halophila YIM 95161 Genome Sequencing.</title>
        <authorList>
            <person name="Lai Q."/>
            <person name="Li C."/>
            <person name="Shao Z."/>
        </authorList>
    </citation>
    <scope>NUCLEOTIDE SEQUENCE [LARGE SCALE GENOMIC DNA]</scope>
    <source>
        <strain evidence="2 3">YIM 95161</strain>
    </source>
</reference>
<dbReference type="InterPro" id="IPR046748">
    <property type="entry name" value="HipA_2"/>
</dbReference>
<evidence type="ECO:0000259" key="1">
    <source>
        <dbReference type="Pfam" id="PF20613"/>
    </source>
</evidence>
<accession>A0A423Q6P3</accession>
<evidence type="ECO:0000313" key="2">
    <source>
        <dbReference type="EMBL" id="ROO35214.1"/>
    </source>
</evidence>
<name>A0A423Q6P3_9GAMM</name>
<dbReference type="Pfam" id="PF20613">
    <property type="entry name" value="HipA_2"/>
    <property type="match status" value="1"/>
</dbReference>
<organism evidence="2 3">
    <name type="scientific">Salinisphaera orenii YIM 95161</name>
    <dbReference type="NCBI Taxonomy" id="1051139"/>
    <lineage>
        <taxon>Bacteria</taxon>
        <taxon>Pseudomonadati</taxon>
        <taxon>Pseudomonadota</taxon>
        <taxon>Gammaproteobacteria</taxon>
        <taxon>Salinisphaerales</taxon>
        <taxon>Salinisphaeraceae</taxon>
        <taxon>Salinisphaera</taxon>
    </lineage>
</organism>
<dbReference type="AlphaFoldDB" id="A0A423Q6P3"/>
<comment type="caution">
    <text evidence="2">The sequence shown here is derived from an EMBL/GenBank/DDBJ whole genome shotgun (WGS) entry which is preliminary data.</text>
</comment>
<dbReference type="Proteomes" id="UP000285123">
    <property type="component" value="Unassembled WGS sequence"/>
</dbReference>
<protein>
    <recommendedName>
        <fullName evidence="1">HipA-like kinase domain-containing protein</fullName>
    </recommendedName>
</protein>
<gene>
    <name evidence="2" type="ORF">SAHL_02905</name>
</gene>
<dbReference type="RefSeq" id="WP_123589906.1">
    <property type="nucleotide sequence ID" value="NZ_AYKF01000035.1"/>
</dbReference>
<sequence length="243" mass="27913">MIEIVEVIDRSVQGKTRPFICRGSDDAIYFVKGRDAGRRSLICEWICGCLARELELPVPDFRIAHVPAQLLNGPARLELADLGSGPVFASKQRRANELTWESAQSVPSQTKQDVLLFDWWIKNGDRYFTEQGGNPNLFWAPDQQELIVIDHNVALDDTVESRDFLAYHIFRREAETVFGDMVTRTEYTRKLIAAMANWDKILGDIPDEWRYLDADYLDPVPFDFADAFALLMAFESEAFWTIR</sequence>
<proteinExistence type="predicted"/>